<feature type="compositionally biased region" description="Low complexity" evidence="1">
    <location>
        <begin position="295"/>
        <end position="306"/>
    </location>
</feature>
<evidence type="ECO:0000259" key="2">
    <source>
        <dbReference type="Pfam" id="PF13546"/>
    </source>
</evidence>
<gene>
    <name evidence="3" type="ORF">FED44_28930</name>
</gene>
<feature type="region of interest" description="Disordered" evidence="1">
    <location>
        <begin position="286"/>
        <end position="306"/>
    </location>
</feature>
<evidence type="ECO:0000313" key="4">
    <source>
        <dbReference type="Proteomes" id="UP000309033"/>
    </source>
</evidence>
<protein>
    <submittedName>
        <fullName evidence="3">Transposase</fullName>
    </submittedName>
</protein>
<comment type="caution">
    <text evidence="3">The sequence shown here is derived from an EMBL/GenBank/DDBJ whole genome shotgun (WGS) entry which is preliminary data.</text>
</comment>
<dbReference type="AlphaFoldDB" id="A0A5R8YLC6"/>
<evidence type="ECO:0000313" key="3">
    <source>
        <dbReference type="EMBL" id="TLP54046.1"/>
    </source>
</evidence>
<dbReference type="Proteomes" id="UP000309033">
    <property type="component" value="Unassembled WGS sequence"/>
</dbReference>
<sequence>MRDTRSADPDRILPDEILPAELCAALFAPLRRRDQRSRGMDYLYGLLTATGRKSIRNIAGVIGGPATEQSLHHFVCDSTWDWMPVRQALAEYVIGVAPPQAWVVRPVLIPKAGEHSVGVDRRFFPGLGQVGTAQLAMGVWLASEQLCSPVNWRLHLPEAWLDDKRRRSRAAIPEGAAADTPSGCAVNAFLDLSAWDLPVRPVVLDARELDVHVLARGLGDAGVPLLARIDGDQQLCLPGRARALSARQIMSAARHTRRRVEMPDTDPGRHTRLVATASVVAPHRHDGGTAPHVPNPGASNAGALNSGALPAGAVQSGVVRPRAARPGGVPVSRAGGTADTGGHDRELLLLGISGIGEARPGELWLTNLNTPDLTTLVRLTRLLRLVDEDFADVSDDVGMRDFTGRSFSGWHRHTTLASAACAVSVLTERDRTAARGSPAFPPGAGCDGTTEQVA</sequence>
<dbReference type="EMBL" id="VANP01000014">
    <property type="protein sequence ID" value="TLP54046.1"/>
    <property type="molecule type" value="Genomic_DNA"/>
</dbReference>
<dbReference type="InterPro" id="IPR038721">
    <property type="entry name" value="IS701-like_DDE_dom"/>
</dbReference>
<feature type="region of interest" description="Disordered" evidence="1">
    <location>
        <begin position="433"/>
        <end position="454"/>
    </location>
</feature>
<dbReference type="PANTHER" id="PTHR33627:SF1">
    <property type="entry name" value="TRANSPOSASE"/>
    <property type="match status" value="1"/>
</dbReference>
<keyword evidence="4" id="KW-1185">Reference proteome</keyword>
<feature type="region of interest" description="Disordered" evidence="1">
    <location>
        <begin position="322"/>
        <end position="343"/>
    </location>
</feature>
<proteinExistence type="predicted"/>
<dbReference type="InterPro" id="IPR039365">
    <property type="entry name" value="IS701-like"/>
</dbReference>
<dbReference type="Pfam" id="PF13546">
    <property type="entry name" value="DDE_5"/>
    <property type="match status" value="1"/>
</dbReference>
<dbReference type="OrthoDB" id="4954307at2"/>
<evidence type="ECO:0000256" key="1">
    <source>
        <dbReference type="SAM" id="MobiDB-lite"/>
    </source>
</evidence>
<organism evidence="3 4">
    <name type="scientific">Microbispora triticiradicis</name>
    <dbReference type="NCBI Taxonomy" id="2200763"/>
    <lineage>
        <taxon>Bacteria</taxon>
        <taxon>Bacillati</taxon>
        <taxon>Actinomycetota</taxon>
        <taxon>Actinomycetes</taxon>
        <taxon>Streptosporangiales</taxon>
        <taxon>Streptosporangiaceae</taxon>
        <taxon>Microbispora</taxon>
    </lineage>
</organism>
<accession>A0A5R8YLC6</accession>
<dbReference type="PANTHER" id="PTHR33627">
    <property type="entry name" value="TRANSPOSASE"/>
    <property type="match status" value="1"/>
</dbReference>
<reference evidence="3" key="1">
    <citation type="submission" date="2019-05" db="EMBL/GenBank/DDBJ databases">
        <title>Isolation, diversity and antifungal activity of Actinobacteria from wheat.</title>
        <authorList>
            <person name="Yu B."/>
        </authorList>
    </citation>
    <scope>NUCLEOTIDE SEQUENCE [LARGE SCALE GENOMIC DNA]</scope>
    <source>
        <strain evidence="3">NEAU-HEGS1-5</strain>
    </source>
</reference>
<feature type="domain" description="Transposase IS701-like DDE" evidence="2">
    <location>
        <begin position="26"/>
        <end position="274"/>
    </location>
</feature>
<name>A0A5R8YLC6_9ACTN</name>